<feature type="coiled-coil region" evidence="7">
    <location>
        <begin position="167"/>
        <end position="380"/>
    </location>
</feature>
<comment type="caution">
    <text evidence="9">The sequence shown here is derived from an EMBL/GenBank/DDBJ whole genome shotgun (WGS) entry which is preliminary data.</text>
</comment>
<comment type="subunit">
    <text evidence="7">Homodimer.</text>
</comment>
<dbReference type="SUPFAM" id="SSF52540">
    <property type="entry name" value="P-loop containing nucleoside triphosphate hydrolases"/>
    <property type="match status" value="2"/>
</dbReference>
<dbReference type="FunFam" id="3.40.50.300:FF:000901">
    <property type="entry name" value="Chromosome partition protein Smc"/>
    <property type="match status" value="1"/>
</dbReference>
<evidence type="ECO:0000256" key="2">
    <source>
        <dbReference type="ARBA" id="ARBA00022490"/>
    </source>
</evidence>
<dbReference type="InterPro" id="IPR003395">
    <property type="entry name" value="RecF/RecN/SMC_N"/>
</dbReference>
<feature type="coiled-coil region" evidence="7">
    <location>
        <begin position="676"/>
        <end position="794"/>
    </location>
</feature>
<dbReference type="PIRSF" id="PIRSF005719">
    <property type="entry name" value="SMC"/>
    <property type="match status" value="1"/>
</dbReference>
<name>A0A3E3E055_9FIRM</name>
<dbReference type="GO" id="GO:0005737">
    <property type="term" value="C:cytoplasm"/>
    <property type="evidence" value="ECO:0007669"/>
    <property type="project" value="UniProtKB-SubCell"/>
</dbReference>
<evidence type="ECO:0000313" key="9">
    <source>
        <dbReference type="EMBL" id="RGD74920.1"/>
    </source>
</evidence>
<dbReference type="GO" id="GO:0007062">
    <property type="term" value="P:sister chromatid cohesion"/>
    <property type="evidence" value="ECO:0007669"/>
    <property type="project" value="InterPro"/>
</dbReference>
<evidence type="ECO:0000256" key="3">
    <source>
        <dbReference type="ARBA" id="ARBA00022741"/>
    </source>
</evidence>
<keyword evidence="4 7" id="KW-0067">ATP-binding</keyword>
<comment type="subcellular location">
    <subcellularLocation>
        <location evidence="1 7">Cytoplasm</location>
    </subcellularLocation>
</comment>
<dbReference type="InterPro" id="IPR010935">
    <property type="entry name" value="SMC_hinge"/>
</dbReference>
<feature type="coiled-coil region" evidence="7">
    <location>
        <begin position="989"/>
        <end position="1030"/>
    </location>
</feature>
<feature type="coiled-coil region" evidence="7">
    <location>
        <begin position="409"/>
        <end position="476"/>
    </location>
</feature>
<organism evidence="9 10">
    <name type="scientific">Anaerofustis stercorihominis</name>
    <dbReference type="NCBI Taxonomy" id="214853"/>
    <lineage>
        <taxon>Bacteria</taxon>
        <taxon>Bacillati</taxon>
        <taxon>Bacillota</taxon>
        <taxon>Clostridia</taxon>
        <taxon>Eubacteriales</taxon>
        <taxon>Eubacteriaceae</taxon>
        <taxon>Anaerofustis</taxon>
    </lineage>
</organism>
<comment type="function">
    <text evidence="7">Required for chromosome condensation and partitioning.</text>
</comment>
<dbReference type="GO" id="GO:0016887">
    <property type="term" value="F:ATP hydrolysis activity"/>
    <property type="evidence" value="ECO:0007669"/>
    <property type="project" value="InterPro"/>
</dbReference>
<dbReference type="GO" id="GO:0006260">
    <property type="term" value="P:DNA replication"/>
    <property type="evidence" value="ECO:0007669"/>
    <property type="project" value="UniProtKB-UniRule"/>
</dbReference>
<dbReference type="Gene3D" id="3.40.50.300">
    <property type="entry name" value="P-loop containing nucleotide triphosphate hydrolases"/>
    <property type="match status" value="2"/>
</dbReference>
<dbReference type="EMBL" id="QUSM01000002">
    <property type="protein sequence ID" value="RGD74920.1"/>
    <property type="molecule type" value="Genomic_DNA"/>
</dbReference>
<dbReference type="GO" id="GO:0007059">
    <property type="term" value="P:chromosome segregation"/>
    <property type="evidence" value="ECO:0007669"/>
    <property type="project" value="UniProtKB-UniRule"/>
</dbReference>
<sequence length="1192" mass="137543">MYLKKVEIYGFKSFGQKVEIIFDNKVTGIVGPNGSGKSNIVDAIRWVLGEQRVKTLRGGKMEDVIFSGTEEKRALGYAFVSITIDNTTGILPSEYSEVNVSRRLYRSGESEYYINKNAVRLKDVHELFMDTGLSREGYSIISQGKIESIVNNSAVDRKLMIEEAVGIVKYKTRKNEALRKLDKTQSNLYRILDIISELESRLPSLKRNSKKARKYIELSEELKGLELNLFVHKADKYKEELSKLDEDEKIMKDTLTEQEESISILDDKYSDLKLKINSFDEQINNANKEIHDFISTYENSKVEVEVNKNKIETHLGNIDSLKEGVIRLEEEKENIEDKKEETLALLNEQEALFDDLTEEYNKLKEEVERLKGISNETENAIQRENINLKTKERLLKDKEGLLSDSLNRIENNKFIKTKLEEENDNLEKNIEELESSLENVDNSENEERLDRLDDENNKLLEERYKIEEAKADFREELLDKYNKVKLLKGQKDILLGYEENKEGYKFAIKKLFEYAKSNNDLKDEVYGTLGDLISVDEKYMDAIQKSLASTIEHVIVKNEITASKAIKALKENKWGRITFLPHSIIKPREIYNLNSSITSAKGFEGVGSDLVNYDKTYEKIIKNTLGTLLIFDNLSNANAFAKKSRHKYKIATLDGEVLFPGGALVGGQNKRGDEGLLSRKNKIDKLEREIKQAVKDYNEYLKKGDSFDEQLKQKDEELKVMAEKINNLTLIISKEEDKNRDKEDELETAIKTLEDNKKKILNLKEADKKIHEMNEKSKEEIDKLSKEIEDKKDEISKISLGLYKDKYLEMATKLNNEQLKLYKEEEKLRNYNSSIYDLNKNIRDIESSLINSKKEIDKNEENILVLNEQIEKAKEIDDDYDRLKQNLDDNYKALMEKKKDSGEEFDRVNTELKNLQEERFNLSERIQKLENKKDKLSLEFDYLQRGIIEDYNLTYAQAAEFKTPIENMLEIETKVRDLKSSIKKLGNINVESIEEYKEVKERFEFLSEQKNDLENSKDELLHIIKDMNSKIEERFIKEFDHINVEFDNVFKKLFNGGSAKLILTNPDDIMESGIDIVAQPPKTKLKNISSLSGGEKSMTAIALIFAILKLKPAPFCVLDEIDAALDDANVARFCNYLKSIIGDNQFIIVTHRKITMGIADVLYGATMGSEGITRIVSVKLKDIHEGGQIKNA</sequence>
<keyword evidence="6 7" id="KW-0238">DNA-binding</keyword>
<dbReference type="Gene3D" id="3.30.70.1620">
    <property type="match status" value="1"/>
</dbReference>
<dbReference type="PANTHER" id="PTHR43977">
    <property type="entry name" value="STRUCTURAL MAINTENANCE OF CHROMOSOMES PROTEIN 3"/>
    <property type="match status" value="1"/>
</dbReference>
<keyword evidence="3 7" id="KW-0547">Nucleotide-binding</keyword>
<evidence type="ECO:0000256" key="7">
    <source>
        <dbReference type="HAMAP-Rule" id="MF_01894"/>
    </source>
</evidence>
<dbReference type="GO" id="GO:0005524">
    <property type="term" value="F:ATP binding"/>
    <property type="evidence" value="ECO:0007669"/>
    <property type="project" value="UniProtKB-UniRule"/>
</dbReference>
<dbReference type="AlphaFoldDB" id="A0A3E3E055"/>
<dbReference type="Proteomes" id="UP000261212">
    <property type="component" value="Unassembled WGS sequence"/>
</dbReference>
<evidence type="ECO:0000256" key="4">
    <source>
        <dbReference type="ARBA" id="ARBA00022840"/>
    </source>
</evidence>
<dbReference type="HAMAP" id="MF_01894">
    <property type="entry name" value="Smc_prok"/>
    <property type="match status" value="1"/>
</dbReference>
<evidence type="ECO:0000256" key="1">
    <source>
        <dbReference type="ARBA" id="ARBA00004496"/>
    </source>
</evidence>
<accession>A0A3E3E055</accession>
<proteinExistence type="inferred from homology"/>
<feature type="domain" description="SMC hinge" evidence="8">
    <location>
        <begin position="523"/>
        <end position="641"/>
    </location>
</feature>
<protein>
    <recommendedName>
        <fullName evidence="7">Chromosome partition protein Smc</fullName>
    </recommendedName>
</protein>
<feature type="coiled-coil region" evidence="7">
    <location>
        <begin position="842"/>
        <end position="946"/>
    </location>
</feature>
<reference evidence="9 10" key="1">
    <citation type="submission" date="2018-08" db="EMBL/GenBank/DDBJ databases">
        <title>A genome reference for cultivated species of the human gut microbiota.</title>
        <authorList>
            <person name="Zou Y."/>
            <person name="Xue W."/>
            <person name="Luo G."/>
        </authorList>
    </citation>
    <scope>NUCLEOTIDE SEQUENCE [LARGE SCALE GENOMIC DNA]</scope>
    <source>
        <strain evidence="9 10">AM25-6</strain>
    </source>
</reference>
<keyword evidence="5 7" id="KW-0175">Coiled coil</keyword>
<keyword evidence="2 7" id="KW-0963">Cytoplasm</keyword>
<dbReference type="SMART" id="SM00968">
    <property type="entry name" value="SMC_hinge"/>
    <property type="match status" value="1"/>
</dbReference>
<dbReference type="InterPro" id="IPR036277">
    <property type="entry name" value="SMC_hinge_sf"/>
</dbReference>
<dbReference type="GO" id="GO:0005694">
    <property type="term" value="C:chromosome"/>
    <property type="evidence" value="ECO:0007669"/>
    <property type="project" value="InterPro"/>
</dbReference>
<dbReference type="RefSeq" id="WP_117531004.1">
    <property type="nucleotide sequence ID" value="NZ_QUSM01000002.1"/>
</dbReference>
<feature type="binding site" evidence="7">
    <location>
        <begin position="32"/>
        <end position="39"/>
    </location>
    <ligand>
        <name>ATP</name>
        <dbReference type="ChEBI" id="CHEBI:30616"/>
    </ligand>
</feature>
<dbReference type="Gene3D" id="6.10.140.1720">
    <property type="match status" value="1"/>
</dbReference>
<dbReference type="NCBIfam" id="TIGR02168">
    <property type="entry name" value="SMC_prok_B"/>
    <property type="match status" value="1"/>
</dbReference>
<evidence type="ECO:0000313" key="10">
    <source>
        <dbReference type="Proteomes" id="UP000261212"/>
    </source>
</evidence>
<dbReference type="SUPFAM" id="SSF75553">
    <property type="entry name" value="Smc hinge domain"/>
    <property type="match status" value="1"/>
</dbReference>
<evidence type="ECO:0000256" key="6">
    <source>
        <dbReference type="ARBA" id="ARBA00023125"/>
    </source>
</evidence>
<dbReference type="GO" id="GO:0030261">
    <property type="term" value="P:chromosome condensation"/>
    <property type="evidence" value="ECO:0007669"/>
    <property type="project" value="InterPro"/>
</dbReference>
<dbReference type="InterPro" id="IPR024704">
    <property type="entry name" value="SMC"/>
</dbReference>
<evidence type="ECO:0000259" key="8">
    <source>
        <dbReference type="SMART" id="SM00968"/>
    </source>
</evidence>
<dbReference type="Pfam" id="PF06470">
    <property type="entry name" value="SMC_hinge"/>
    <property type="match status" value="1"/>
</dbReference>
<evidence type="ECO:0000256" key="5">
    <source>
        <dbReference type="ARBA" id="ARBA00023054"/>
    </source>
</evidence>
<gene>
    <name evidence="7 9" type="primary">smc</name>
    <name evidence="9" type="ORF">DW687_00935</name>
</gene>
<dbReference type="Pfam" id="PF02463">
    <property type="entry name" value="SMC_N"/>
    <property type="match status" value="1"/>
</dbReference>
<dbReference type="Gene3D" id="1.20.1060.20">
    <property type="match status" value="1"/>
</dbReference>
<dbReference type="InterPro" id="IPR011890">
    <property type="entry name" value="SMC_prok"/>
</dbReference>
<dbReference type="InterPro" id="IPR027417">
    <property type="entry name" value="P-loop_NTPase"/>
</dbReference>
<comment type="similarity">
    <text evidence="7">Belongs to the SMC family.</text>
</comment>
<comment type="domain">
    <text evidence="7">Contains large globular domains required for ATP hydrolysis at each terminus and a third globular domain forming a flexible hinge near the middle of the molecule. These domains are separated by coiled-coil structures.</text>
</comment>
<dbReference type="GO" id="GO:0003677">
    <property type="term" value="F:DNA binding"/>
    <property type="evidence" value="ECO:0007669"/>
    <property type="project" value="UniProtKB-UniRule"/>
</dbReference>